<comment type="caution">
    <text evidence="3">The sequence shown here is derived from an EMBL/GenBank/DDBJ whole genome shotgun (WGS) entry which is preliminary data.</text>
</comment>
<dbReference type="SUPFAM" id="SSF51556">
    <property type="entry name" value="Metallo-dependent hydrolases"/>
    <property type="match status" value="1"/>
</dbReference>
<dbReference type="InterPro" id="IPR032466">
    <property type="entry name" value="Metal_Hydrolase"/>
</dbReference>
<dbReference type="OrthoDB" id="8673173at2"/>
<dbReference type="Proteomes" id="UP000295444">
    <property type="component" value="Unassembled WGS sequence"/>
</dbReference>
<dbReference type="GO" id="GO:0016787">
    <property type="term" value="F:hydrolase activity"/>
    <property type="evidence" value="ECO:0007669"/>
    <property type="project" value="InterPro"/>
</dbReference>
<reference evidence="3 4" key="1">
    <citation type="submission" date="2019-03" db="EMBL/GenBank/DDBJ databases">
        <title>Genomic Encyclopedia of Type Strains, Phase IV (KMG-IV): sequencing the most valuable type-strain genomes for metagenomic binning, comparative biology and taxonomic classification.</title>
        <authorList>
            <person name="Goeker M."/>
        </authorList>
    </citation>
    <scope>NUCLEOTIDE SEQUENCE [LARGE SCALE GENOMIC DNA]</scope>
    <source>
        <strain evidence="3 4">DSM 45361</strain>
    </source>
</reference>
<sequence>MPLTKIALEEHFLDPRAAADVLADPDKLQRLSDGGGVMPEYYRPILGLLGDFDDQRLSTMDKFGIECAVLSLTAPGIQLVEGTADAIAMARDANDLLAEQVRKHPDRYRGFASVALQDPAAAAEELRRCVGELGFVGAMVNGYTATGDGGDAYLDDERFTGFWEAVADLGVPVYLHPRPAPPTDRHAIAGHPQLVGATWGFGVETATHTLRLIFSGLFDRFPGVQLVLGHLGEGLPAQLWRTQYCYDLNPFDKRIEKTLPEYFADNIHVTTSGNFSDQALITALLTVGGDRVLFSVDYPYADTELATTWLDRAPISESDRRKIAGGNARRLFGL</sequence>
<evidence type="ECO:0000313" key="3">
    <source>
        <dbReference type="EMBL" id="TDP93990.1"/>
    </source>
</evidence>
<dbReference type="GO" id="GO:0019748">
    <property type="term" value="P:secondary metabolic process"/>
    <property type="evidence" value="ECO:0007669"/>
    <property type="project" value="TreeGrafter"/>
</dbReference>
<dbReference type="AlphaFoldDB" id="A0A4R6S308"/>
<evidence type="ECO:0000256" key="1">
    <source>
        <dbReference type="ARBA" id="ARBA00023239"/>
    </source>
</evidence>
<evidence type="ECO:0000259" key="2">
    <source>
        <dbReference type="Pfam" id="PF04909"/>
    </source>
</evidence>
<dbReference type="GO" id="GO:0005829">
    <property type="term" value="C:cytosol"/>
    <property type="evidence" value="ECO:0007669"/>
    <property type="project" value="TreeGrafter"/>
</dbReference>
<dbReference type="Pfam" id="PF04909">
    <property type="entry name" value="Amidohydro_2"/>
    <property type="match status" value="1"/>
</dbReference>
<dbReference type="InterPro" id="IPR006680">
    <property type="entry name" value="Amidohydro-rel"/>
</dbReference>
<dbReference type="EMBL" id="SNXZ01000006">
    <property type="protein sequence ID" value="TDP93990.1"/>
    <property type="molecule type" value="Genomic_DNA"/>
</dbReference>
<proteinExistence type="predicted"/>
<name>A0A4R6S308_LABRH</name>
<keyword evidence="4" id="KW-1185">Reference proteome</keyword>
<dbReference type="InterPro" id="IPR032465">
    <property type="entry name" value="ACMSD"/>
</dbReference>
<dbReference type="PANTHER" id="PTHR21240:SF30">
    <property type="entry name" value="AMIDOHYDROLASE-RELATED DOMAIN-CONTAINING PROTEIN-RELATED"/>
    <property type="match status" value="1"/>
</dbReference>
<dbReference type="Gene3D" id="3.20.20.140">
    <property type="entry name" value="Metal-dependent hydrolases"/>
    <property type="match status" value="1"/>
</dbReference>
<dbReference type="PANTHER" id="PTHR21240">
    <property type="entry name" value="2-AMINO-3-CARBOXYLMUCONATE-6-SEMIALDEHYDE DECARBOXYLASE"/>
    <property type="match status" value="1"/>
</dbReference>
<accession>A0A4R6S308</accession>
<dbReference type="GO" id="GO:0016831">
    <property type="term" value="F:carboxy-lyase activity"/>
    <property type="evidence" value="ECO:0007669"/>
    <property type="project" value="InterPro"/>
</dbReference>
<gene>
    <name evidence="3" type="ORF">EV186_106384</name>
</gene>
<organism evidence="3 4">
    <name type="scientific">Labedaea rhizosphaerae</name>
    <dbReference type="NCBI Taxonomy" id="598644"/>
    <lineage>
        <taxon>Bacteria</taxon>
        <taxon>Bacillati</taxon>
        <taxon>Actinomycetota</taxon>
        <taxon>Actinomycetes</taxon>
        <taxon>Pseudonocardiales</taxon>
        <taxon>Pseudonocardiaceae</taxon>
        <taxon>Labedaea</taxon>
    </lineage>
</organism>
<feature type="domain" description="Amidohydrolase-related" evidence="2">
    <location>
        <begin position="79"/>
        <end position="334"/>
    </location>
</feature>
<protein>
    <submittedName>
        <fullName evidence="3">2,3-dihydroxybenzoate decarboxylase</fullName>
    </submittedName>
</protein>
<dbReference type="RefSeq" id="WP_133852965.1">
    <property type="nucleotide sequence ID" value="NZ_SNXZ01000006.1"/>
</dbReference>
<keyword evidence="1" id="KW-0456">Lyase</keyword>
<evidence type="ECO:0000313" key="4">
    <source>
        <dbReference type="Proteomes" id="UP000295444"/>
    </source>
</evidence>